<keyword evidence="3" id="KW-1185">Reference proteome</keyword>
<sequence>MQDILRKLHELLARHRKLQDDVDLENILEILDQTSVWIAGVDPSSFDFKNPVYEQDLLKKLDLPFWPDLLTDNEGNPFFAAFTAPEKAPGKLVEPFKWIEIPFLKLCYFAAHTGITTEVILDPFTDCLQLPVSLVLQYSEQYAKAHPDLA</sequence>
<accession>A0A140DWJ7</accession>
<gene>
    <name evidence="2" type="ORF">AALO17_18900</name>
</gene>
<dbReference type="AlphaFoldDB" id="A0A140DWJ7"/>
<organism evidence="2 3">
    <name type="scientific">Faecalibaculum rodentium</name>
    <dbReference type="NCBI Taxonomy" id="1702221"/>
    <lineage>
        <taxon>Bacteria</taxon>
        <taxon>Bacillati</taxon>
        <taxon>Bacillota</taxon>
        <taxon>Erysipelotrichia</taxon>
        <taxon>Erysipelotrichales</taxon>
        <taxon>Erysipelotrichaceae</taxon>
        <taxon>Faecalibaculum</taxon>
    </lineage>
</organism>
<dbReference type="InterPro" id="IPR009839">
    <property type="entry name" value="SseB_N"/>
</dbReference>
<evidence type="ECO:0000259" key="1">
    <source>
        <dbReference type="Pfam" id="PF07179"/>
    </source>
</evidence>
<dbReference type="RefSeq" id="WP_067558174.1">
    <property type="nucleotide sequence ID" value="NZ_CP011391.1"/>
</dbReference>
<evidence type="ECO:0000313" key="3">
    <source>
        <dbReference type="Proteomes" id="UP000069771"/>
    </source>
</evidence>
<feature type="domain" description="SseB protein N-terminal" evidence="1">
    <location>
        <begin position="8"/>
        <end position="131"/>
    </location>
</feature>
<name>A0A140DWJ7_9FIRM</name>
<dbReference type="STRING" id="1702221.AALO17_18900"/>
<dbReference type="Proteomes" id="UP000069771">
    <property type="component" value="Chromosome"/>
</dbReference>
<protein>
    <recommendedName>
        <fullName evidence="1">SseB protein N-terminal domain-containing protein</fullName>
    </recommendedName>
</protein>
<dbReference type="KEGG" id="fro:AALO17_18900"/>
<dbReference type="Pfam" id="PF07179">
    <property type="entry name" value="SseB"/>
    <property type="match status" value="1"/>
</dbReference>
<dbReference type="EMBL" id="CP011391">
    <property type="protein sequence ID" value="AMK55024.1"/>
    <property type="molecule type" value="Genomic_DNA"/>
</dbReference>
<reference evidence="2 3" key="1">
    <citation type="journal article" date="2016" name="Gut Pathog.">
        <title>Whole genome sequencing of "Faecalibaculum rodentium" ALO17, isolated from C57BL/6J laboratory mouse feces.</title>
        <authorList>
            <person name="Lim S."/>
            <person name="Chang D.H."/>
            <person name="Ahn S."/>
            <person name="Kim B.C."/>
        </authorList>
    </citation>
    <scope>NUCLEOTIDE SEQUENCE [LARGE SCALE GENOMIC DNA]</scope>
    <source>
        <strain evidence="2 3">Alo17</strain>
    </source>
</reference>
<proteinExistence type="predicted"/>
<evidence type="ECO:0000313" key="2">
    <source>
        <dbReference type="EMBL" id="AMK55024.1"/>
    </source>
</evidence>
<dbReference type="GeneID" id="78478516"/>